<feature type="domain" description="NIPSNAP" evidence="1">
    <location>
        <begin position="53"/>
        <end position="154"/>
    </location>
</feature>
<dbReference type="InterPro" id="IPR011008">
    <property type="entry name" value="Dimeric_a/b-barrel"/>
</dbReference>
<dbReference type="KEGG" id="amuc:Pan181_02740"/>
<accession>A0A518AHE2</accession>
<name>A0A518AHE2_9BACT</name>
<keyword evidence="3" id="KW-1185">Reference proteome</keyword>
<dbReference type="Pfam" id="PF07978">
    <property type="entry name" value="NIPSNAP"/>
    <property type="match status" value="1"/>
</dbReference>
<dbReference type="Gene3D" id="3.30.70.100">
    <property type="match status" value="1"/>
</dbReference>
<protein>
    <recommendedName>
        <fullName evidence="1">NIPSNAP domain-containing protein</fullName>
    </recommendedName>
</protein>
<gene>
    <name evidence="2" type="ORF">Pan181_02740</name>
</gene>
<dbReference type="AlphaFoldDB" id="A0A518AHE2"/>
<proteinExistence type="predicted"/>
<evidence type="ECO:0000313" key="3">
    <source>
        <dbReference type="Proteomes" id="UP000315750"/>
    </source>
</evidence>
<evidence type="ECO:0000259" key="1">
    <source>
        <dbReference type="Pfam" id="PF07978"/>
    </source>
</evidence>
<evidence type="ECO:0000313" key="2">
    <source>
        <dbReference type="EMBL" id="QDU54094.1"/>
    </source>
</evidence>
<sequence>MGVESGEGYLSAFLLLRVHHDEPCFASIDSQLLLAFAGMPKLQLPKQPSGVLELRTYHSHSESKARRKIEMFNDGEITVFQKSGFDTVLFGESLYGPGLPHLTYLLAADDMESNKANWNTFINHPEWKAMKDLPKYADTVTNIEKVYLAPTAFSEV</sequence>
<reference evidence="2 3" key="1">
    <citation type="submission" date="2019-02" db="EMBL/GenBank/DDBJ databases">
        <title>Deep-cultivation of Planctomycetes and their phenomic and genomic characterization uncovers novel biology.</title>
        <authorList>
            <person name="Wiegand S."/>
            <person name="Jogler M."/>
            <person name="Boedeker C."/>
            <person name="Pinto D."/>
            <person name="Vollmers J."/>
            <person name="Rivas-Marin E."/>
            <person name="Kohn T."/>
            <person name="Peeters S.H."/>
            <person name="Heuer A."/>
            <person name="Rast P."/>
            <person name="Oberbeckmann S."/>
            <person name="Bunk B."/>
            <person name="Jeske O."/>
            <person name="Meyerdierks A."/>
            <person name="Storesund J.E."/>
            <person name="Kallscheuer N."/>
            <person name="Luecker S."/>
            <person name="Lage O.M."/>
            <person name="Pohl T."/>
            <person name="Merkel B.J."/>
            <person name="Hornburger P."/>
            <person name="Mueller R.-W."/>
            <person name="Bruemmer F."/>
            <person name="Labrenz M."/>
            <person name="Spormann A.M."/>
            <person name="Op den Camp H."/>
            <person name="Overmann J."/>
            <person name="Amann R."/>
            <person name="Jetten M.S.M."/>
            <person name="Mascher T."/>
            <person name="Medema M.H."/>
            <person name="Devos D.P."/>
            <person name="Kaster A.-K."/>
            <person name="Ovreas L."/>
            <person name="Rohde M."/>
            <person name="Galperin M.Y."/>
            <person name="Jogler C."/>
        </authorList>
    </citation>
    <scope>NUCLEOTIDE SEQUENCE [LARGE SCALE GENOMIC DNA]</scope>
    <source>
        <strain evidence="2 3">Pan181</strain>
    </source>
</reference>
<organism evidence="2 3">
    <name type="scientific">Aeoliella mucimassa</name>
    <dbReference type="NCBI Taxonomy" id="2527972"/>
    <lineage>
        <taxon>Bacteria</taxon>
        <taxon>Pseudomonadati</taxon>
        <taxon>Planctomycetota</taxon>
        <taxon>Planctomycetia</taxon>
        <taxon>Pirellulales</taxon>
        <taxon>Lacipirellulaceae</taxon>
        <taxon>Aeoliella</taxon>
    </lineage>
</organism>
<dbReference type="Proteomes" id="UP000315750">
    <property type="component" value="Chromosome"/>
</dbReference>
<dbReference type="SUPFAM" id="SSF54909">
    <property type="entry name" value="Dimeric alpha+beta barrel"/>
    <property type="match status" value="1"/>
</dbReference>
<dbReference type="EMBL" id="CP036278">
    <property type="protein sequence ID" value="QDU54094.1"/>
    <property type="molecule type" value="Genomic_DNA"/>
</dbReference>
<dbReference type="InterPro" id="IPR012577">
    <property type="entry name" value="NIPSNAP"/>
</dbReference>